<name>A0A0D0C0W6_9AGAR</name>
<reference evidence="1 2" key="1">
    <citation type="submission" date="2014-04" db="EMBL/GenBank/DDBJ databases">
        <title>Evolutionary Origins and Diversification of the Mycorrhizal Mutualists.</title>
        <authorList>
            <consortium name="DOE Joint Genome Institute"/>
            <consortium name="Mycorrhizal Genomics Consortium"/>
            <person name="Kohler A."/>
            <person name="Kuo A."/>
            <person name="Nagy L.G."/>
            <person name="Floudas D."/>
            <person name="Copeland A."/>
            <person name="Barry K.W."/>
            <person name="Cichocki N."/>
            <person name="Veneault-Fourrey C."/>
            <person name="LaButti K."/>
            <person name="Lindquist E.A."/>
            <person name="Lipzen A."/>
            <person name="Lundell T."/>
            <person name="Morin E."/>
            <person name="Murat C."/>
            <person name="Riley R."/>
            <person name="Ohm R."/>
            <person name="Sun H."/>
            <person name="Tunlid A."/>
            <person name="Henrissat B."/>
            <person name="Grigoriev I.V."/>
            <person name="Hibbett D.S."/>
            <person name="Martin F."/>
        </authorList>
    </citation>
    <scope>NUCLEOTIDE SEQUENCE [LARGE SCALE GENOMIC DNA]</scope>
    <source>
        <strain evidence="1 2">FD-317 M1</strain>
    </source>
</reference>
<evidence type="ECO:0000313" key="1">
    <source>
        <dbReference type="EMBL" id="KIK51312.1"/>
    </source>
</evidence>
<evidence type="ECO:0000313" key="2">
    <source>
        <dbReference type="Proteomes" id="UP000053593"/>
    </source>
</evidence>
<proteinExistence type="predicted"/>
<protein>
    <submittedName>
        <fullName evidence="1">Uncharacterized protein</fullName>
    </submittedName>
</protein>
<gene>
    <name evidence="1" type="ORF">GYMLUDRAFT_252162</name>
</gene>
<dbReference type="HOGENOM" id="CLU_2941953_0_0_1"/>
<dbReference type="EMBL" id="KN834866">
    <property type="protein sequence ID" value="KIK51312.1"/>
    <property type="molecule type" value="Genomic_DNA"/>
</dbReference>
<accession>A0A0D0C0W6</accession>
<keyword evidence="2" id="KW-1185">Reference proteome</keyword>
<dbReference type="Proteomes" id="UP000053593">
    <property type="component" value="Unassembled WGS sequence"/>
</dbReference>
<sequence>MSLGFSPSKRTLAPGWLLKSFKHEDRVNGRNPSRRQVNGAVGCPAMVFSKGARRAYGPNA</sequence>
<organism evidence="1 2">
    <name type="scientific">Collybiopsis luxurians FD-317 M1</name>
    <dbReference type="NCBI Taxonomy" id="944289"/>
    <lineage>
        <taxon>Eukaryota</taxon>
        <taxon>Fungi</taxon>
        <taxon>Dikarya</taxon>
        <taxon>Basidiomycota</taxon>
        <taxon>Agaricomycotina</taxon>
        <taxon>Agaricomycetes</taxon>
        <taxon>Agaricomycetidae</taxon>
        <taxon>Agaricales</taxon>
        <taxon>Marasmiineae</taxon>
        <taxon>Omphalotaceae</taxon>
        <taxon>Collybiopsis</taxon>
        <taxon>Collybiopsis luxurians</taxon>
    </lineage>
</organism>
<dbReference type="AlphaFoldDB" id="A0A0D0C0W6"/>